<keyword evidence="1" id="KW-0802">TPR repeat</keyword>
<accession>A0A4D7JV58</accession>
<dbReference type="Proteomes" id="UP000298616">
    <property type="component" value="Chromosome"/>
</dbReference>
<dbReference type="InterPro" id="IPR019734">
    <property type="entry name" value="TPR_rpt"/>
</dbReference>
<organism evidence="2 3">
    <name type="scientific">Mangrovivirga cuniculi</name>
    <dbReference type="NCBI Taxonomy" id="2715131"/>
    <lineage>
        <taxon>Bacteria</taxon>
        <taxon>Pseudomonadati</taxon>
        <taxon>Bacteroidota</taxon>
        <taxon>Cytophagia</taxon>
        <taxon>Cytophagales</taxon>
        <taxon>Mangrovivirgaceae</taxon>
        <taxon>Mangrovivirga</taxon>
    </lineage>
</organism>
<dbReference type="PROSITE" id="PS50005">
    <property type="entry name" value="TPR"/>
    <property type="match status" value="1"/>
</dbReference>
<sequence>MMEELNDSVGIAISNGNIGLVYDEIKDNQTALEYYQKALKINKSLNRYEGIIINLNNIGHIYIDLEQSSKAKNYFLNQKNCLVYKEIQLTYPIAISAWLKFIIT</sequence>
<name>A0A4D7JV58_9BACT</name>
<dbReference type="SUPFAM" id="SSF48452">
    <property type="entry name" value="TPR-like"/>
    <property type="match status" value="1"/>
</dbReference>
<dbReference type="AlphaFoldDB" id="A0A4D7JV58"/>
<evidence type="ECO:0000256" key="1">
    <source>
        <dbReference type="PROSITE-ProRule" id="PRU00339"/>
    </source>
</evidence>
<dbReference type="Pfam" id="PF13424">
    <property type="entry name" value="TPR_12"/>
    <property type="match status" value="1"/>
</dbReference>
<feature type="repeat" description="TPR" evidence="1">
    <location>
        <begin position="12"/>
        <end position="45"/>
    </location>
</feature>
<dbReference type="SMART" id="SM00028">
    <property type="entry name" value="TPR"/>
    <property type="match status" value="1"/>
</dbReference>
<reference evidence="2 3" key="1">
    <citation type="submission" date="2018-04" db="EMBL/GenBank/DDBJ databases">
        <title>Complete genome uncultured novel isolate.</title>
        <authorList>
            <person name="Merlino G."/>
        </authorList>
    </citation>
    <scope>NUCLEOTIDE SEQUENCE [LARGE SCALE GENOMIC DNA]</scope>
    <source>
        <strain evidence="3">R1DC9</strain>
    </source>
</reference>
<dbReference type="Gene3D" id="1.25.40.10">
    <property type="entry name" value="Tetratricopeptide repeat domain"/>
    <property type="match status" value="1"/>
</dbReference>
<keyword evidence="3" id="KW-1185">Reference proteome</keyword>
<evidence type="ECO:0000313" key="3">
    <source>
        <dbReference type="Proteomes" id="UP000298616"/>
    </source>
</evidence>
<dbReference type="EMBL" id="CP028923">
    <property type="protein sequence ID" value="QCK14725.1"/>
    <property type="molecule type" value="Genomic_DNA"/>
</dbReference>
<proteinExistence type="predicted"/>
<dbReference type="InterPro" id="IPR011990">
    <property type="entry name" value="TPR-like_helical_dom_sf"/>
</dbReference>
<gene>
    <name evidence="2" type="ORF">DCC35_08215</name>
</gene>
<dbReference type="KEGG" id="fpf:DCC35_08215"/>
<protein>
    <submittedName>
        <fullName evidence="2">Uncharacterized protein</fullName>
    </submittedName>
</protein>
<evidence type="ECO:0000313" key="2">
    <source>
        <dbReference type="EMBL" id="QCK14725.1"/>
    </source>
</evidence>